<dbReference type="STRING" id="847.BRW83_0910"/>
<proteinExistence type="predicted"/>
<dbReference type="AlphaFoldDB" id="C3XAG5"/>
<organism evidence="3 4">
    <name type="scientific">Oxalobacter formigenes OXCC13</name>
    <dbReference type="NCBI Taxonomy" id="556269"/>
    <lineage>
        <taxon>Bacteria</taxon>
        <taxon>Pseudomonadati</taxon>
        <taxon>Pseudomonadota</taxon>
        <taxon>Betaproteobacteria</taxon>
        <taxon>Burkholderiales</taxon>
        <taxon>Oxalobacteraceae</taxon>
        <taxon>Oxalobacter</taxon>
    </lineage>
</organism>
<dbReference type="Gene3D" id="3.10.129.10">
    <property type="entry name" value="Hotdog Thioesterase"/>
    <property type="match status" value="1"/>
</dbReference>
<dbReference type="OrthoDB" id="4717506at2"/>
<dbReference type="InterPro" id="IPR052723">
    <property type="entry name" value="Acyl-CoA_thioesterase_PaaI"/>
</dbReference>
<sequence>MALISDNPFLKDLGFELLDMKDGIAEVGINLQAQHMNSWQVMHGGIIMTLLDAAMARAARSLVPDLTSAATVEMKTSFFQPGGKISQQIIGRGKVLHRSTTMYYCEGEIWNGEALIAKAMGTFKIFKRNDIARRLKMTSSKHLNAES</sequence>
<name>C3XAG5_OXAFO</name>
<keyword evidence="1" id="KW-0378">Hydrolase</keyword>
<dbReference type="PANTHER" id="PTHR42856:SF1">
    <property type="entry name" value="ACYL-COENZYME A THIOESTERASE PAAI"/>
    <property type="match status" value="1"/>
</dbReference>
<dbReference type="HOGENOM" id="CLU_089876_3_2_4"/>
<dbReference type="RefSeq" id="WP_005881168.1">
    <property type="nucleotide sequence ID" value="NZ_CP019430.1"/>
</dbReference>
<keyword evidence="4" id="KW-1185">Reference proteome</keyword>
<reference evidence="3 4" key="1">
    <citation type="submission" date="2009-02" db="EMBL/GenBank/DDBJ databases">
        <title>The Genome Sequence of Oxalobacter formigenes OXCC13.</title>
        <authorList>
            <consortium name="The Broad Institute Genome Sequencing Platform"/>
            <person name="Ward D."/>
            <person name="Young S.K."/>
            <person name="Kodira C.D."/>
            <person name="Zeng Q."/>
            <person name="Koehrsen M."/>
            <person name="Alvarado L."/>
            <person name="Berlin A."/>
            <person name="Borenstein D."/>
            <person name="Chen Z."/>
            <person name="Engels R."/>
            <person name="Freedman E."/>
            <person name="Gellesch M."/>
            <person name="Goldberg J."/>
            <person name="Griggs A."/>
            <person name="Gujja S."/>
            <person name="Heiman D."/>
            <person name="Hepburn T."/>
            <person name="Howarth C."/>
            <person name="Jen D."/>
            <person name="Larson L."/>
            <person name="Lewis B."/>
            <person name="Mehta T."/>
            <person name="Park D."/>
            <person name="Pearson M."/>
            <person name="Roberts A."/>
            <person name="Saif S."/>
            <person name="Shea T."/>
            <person name="Shenoy N."/>
            <person name="Sisk P."/>
            <person name="Stolte C."/>
            <person name="Sykes S."/>
            <person name="Walk T."/>
            <person name="White J."/>
            <person name="Yandava C."/>
            <person name="Allison M.J."/>
            <person name="Lander E."/>
            <person name="Nusbaum C."/>
            <person name="Galagan J."/>
            <person name="Birren B."/>
        </authorList>
    </citation>
    <scope>NUCLEOTIDE SEQUENCE [LARGE SCALE GENOMIC DNA]</scope>
    <source>
        <strain evidence="3 4">OXCC13</strain>
    </source>
</reference>
<evidence type="ECO:0000259" key="2">
    <source>
        <dbReference type="Pfam" id="PF03061"/>
    </source>
</evidence>
<feature type="domain" description="Thioesterase" evidence="2">
    <location>
        <begin position="41"/>
        <end position="113"/>
    </location>
</feature>
<dbReference type="Proteomes" id="UP000005089">
    <property type="component" value="Unassembled WGS sequence"/>
</dbReference>
<dbReference type="PANTHER" id="PTHR42856">
    <property type="entry name" value="ACYL-COENZYME A THIOESTERASE PAAI"/>
    <property type="match status" value="1"/>
</dbReference>
<dbReference type="SUPFAM" id="SSF54637">
    <property type="entry name" value="Thioesterase/thiol ester dehydrase-isomerase"/>
    <property type="match status" value="1"/>
</dbReference>
<evidence type="ECO:0000256" key="1">
    <source>
        <dbReference type="ARBA" id="ARBA00022801"/>
    </source>
</evidence>
<gene>
    <name evidence="3" type="ORF">OFBG_01219</name>
</gene>
<dbReference type="GO" id="GO:0016289">
    <property type="term" value="F:acyl-CoA hydrolase activity"/>
    <property type="evidence" value="ECO:0007669"/>
    <property type="project" value="UniProtKB-ARBA"/>
</dbReference>
<dbReference type="EMBL" id="GG658170">
    <property type="protein sequence ID" value="EEO30191.1"/>
    <property type="molecule type" value="Genomic_DNA"/>
</dbReference>
<evidence type="ECO:0000313" key="4">
    <source>
        <dbReference type="Proteomes" id="UP000005089"/>
    </source>
</evidence>
<dbReference type="InterPro" id="IPR003736">
    <property type="entry name" value="PAAI_dom"/>
</dbReference>
<dbReference type="Pfam" id="PF03061">
    <property type="entry name" value="4HBT"/>
    <property type="match status" value="1"/>
</dbReference>
<accession>C3XAG5</accession>
<dbReference type="InterPro" id="IPR006683">
    <property type="entry name" value="Thioestr_dom"/>
</dbReference>
<dbReference type="GeneID" id="77134800"/>
<dbReference type="eggNOG" id="COG2050">
    <property type="taxonomic scope" value="Bacteria"/>
</dbReference>
<protein>
    <recommendedName>
        <fullName evidence="2">Thioesterase domain-containing protein</fullName>
    </recommendedName>
</protein>
<dbReference type="InterPro" id="IPR029069">
    <property type="entry name" value="HotDog_dom_sf"/>
</dbReference>
<dbReference type="NCBIfam" id="TIGR00369">
    <property type="entry name" value="unchar_dom_1"/>
    <property type="match status" value="1"/>
</dbReference>
<dbReference type="CDD" id="cd03443">
    <property type="entry name" value="PaaI_thioesterase"/>
    <property type="match status" value="1"/>
</dbReference>
<evidence type="ECO:0000313" key="3">
    <source>
        <dbReference type="EMBL" id="EEO30191.1"/>
    </source>
</evidence>